<accession>A0A085M945</accession>
<dbReference type="EMBL" id="KL363214">
    <property type="protein sequence ID" value="KFD53741.1"/>
    <property type="molecule type" value="Genomic_DNA"/>
</dbReference>
<organism evidence="1 2">
    <name type="scientific">Trichuris suis</name>
    <name type="common">pig whipworm</name>
    <dbReference type="NCBI Taxonomy" id="68888"/>
    <lineage>
        <taxon>Eukaryota</taxon>
        <taxon>Metazoa</taxon>
        <taxon>Ecdysozoa</taxon>
        <taxon>Nematoda</taxon>
        <taxon>Enoplea</taxon>
        <taxon>Dorylaimia</taxon>
        <taxon>Trichinellida</taxon>
        <taxon>Trichuridae</taxon>
        <taxon>Trichuris</taxon>
    </lineage>
</organism>
<reference evidence="1 2" key="1">
    <citation type="journal article" date="2014" name="Nat. Genet.">
        <title>Genome and transcriptome of the porcine whipworm Trichuris suis.</title>
        <authorList>
            <person name="Jex A.R."/>
            <person name="Nejsum P."/>
            <person name="Schwarz E.M."/>
            <person name="Hu L."/>
            <person name="Young N.D."/>
            <person name="Hall R.S."/>
            <person name="Korhonen P.K."/>
            <person name="Liao S."/>
            <person name="Thamsborg S."/>
            <person name="Xia J."/>
            <person name="Xu P."/>
            <person name="Wang S."/>
            <person name="Scheerlinck J.P."/>
            <person name="Hofmann A."/>
            <person name="Sternberg P.W."/>
            <person name="Wang J."/>
            <person name="Gasser R.B."/>
        </authorList>
    </citation>
    <scope>NUCLEOTIDE SEQUENCE [LARGE SCALE GENOMIC DNA]</scope>
    <source>
        <strain evidence="1">DCEP-RM93M</strain>
    </source>
</reference>
<dbReference type="Proteomes" id="UP000030764">
    <property type="component" value="Unassembled WGS sequence"/>
</dbReference>
<evidence type="ECO:0000313" key="1">
    <source>
        <dbReference type="EMBL" id="KFD53741.1"/>
    </source>
</evidence>
<gene>
    <name evidence="1" type="ORF">M513_05446</name>
</gene>
<protein>
    <submittedName>
        <fullName evidence="1">Uncharacterized protein</fullName>
    </submittedName>
</protein>
<proteinExistence type="predicted"/>
<dbReference type="AlphaFoldDB" id="A0A085M945"/>
<name>A0A085M945_9BILA</name>
<evidence type="ECO:0000313" key="2">
    <source>
        <dbReference type="Proteomes" id="UP000030764"/>
    </source>
</evidence>
<keyword evidence="2" id="KW-1185">Reference proteome</keyword>
<sequence length="86" mass="10122">MSFHSADRLKASFMLKIESGFQYGETGQPLRPYIQRSISVPVFPPSVNWWRWNIHTSVSFNDHELNELSLTYKTGRTDMNALWESW</sequence>